<evidence type="ECO:0000313" key="4">
    <source>
        <dbReference type="Proteomes" id="UP001207626"/>
    </source>
</evidence>
<keyword evidence="2" id="KW-0812">Transmembrane</keyword>
<feature type="region of interest" description="Disordered" evidence="1">
    <location>
        <begin position="188"/>
        <end position="207"/>
    </location>
</feature>
<organism evidence="3 4">
    <name type="scientific">Paenibacillus apiarius</name>
    <dbReference type="NCBI Taxonomy" id="46240"/>
    <lineage>
        <taxon>Bacteria</taxon>
        <taxon>Bacillati</taxon>
        <taxon>Bacillota</taxon>
        <taxon>Bacilli</taxon>
        <taxon>Bacillales</taxon>
        <taxon>Paenibacillaceae</taxon>
        <taxon>Paenibacillus</taxon>
    </lineage>
</organism>
<feature type="transmembrane region" description="Helical" evidence="2">
    <location>
        <begin position="21"/>
        <end position="45"/>
    </location>
</feature>
<protein>
    <submittedName>
        <fullName evidence="3">Uncharacterized protein</fullName>
    </submittedName>
</protein>
<evidence type="ECO:0000256" key="1">
    <source>
        <dbReference type="SAM" id="MobiDB-lite"/>
    </source>
</evidence>
<name>A0ABT4DR01_9BACL</name>
<dbReference type="RefSeq" id="WP_087432926.1">
    <property type="nucleotide sequence ID" value="NZ_JAMDLV010000038.1"/>
</dbReference>
<dbReference type="Proteomes" id="UP001207626">
    <property type="component" value="Unassembled WGS sequence"/>
</dbReference>
<evidence type="ECO:0000256" key="2">
    <source>
        <dbReference type="SAM" id="Phobius"/>
    </source>
</evidence>
<keyword evidence="2" id="KW-0472">Membrane</keyword>
<comment type="caution">
    <text evidence="3">The sequence shown here is derived from an EMBL/GenBank/DDBJ whole genome shotgun (WGS) entry which is preliminary data.</text>
</comment>
<accession>A0ABT4DR01</accession>
<gene>
    <name evidence="3" type="ORF">M5X09_02085</name>
</gene>
<proteinExistence type="predicted"/>
<sequence>MNKLHLCMRILRRERGSAMMIVFLCMILLFLTVPLLLQIVGTGVVQQHLSSEQRIAQEMTVGNMEGYIAYLNQFQRKMGGIEVTADNYRNTYAGLGNKTVQTGSGWSTTVGMNDITNSGKLPADIHKDADRFYIKSEASLQKGEKEMIYSFLKSPRFGDTVVSPNPDNRDCTLDRLLLQGKYMDPYQDKWQDPPIHVKQSGDEEDGPEDVVIRQHSDLQSPIGKFLADRQKDSLAMTAPSHDRSCGSKCQHDLSEVDKPEAMAGETIKLDIDVVDRNAPQASYTIGAKDRRVHIVGHNLTYDSYVNAEIYGNMHVSSLTLHNGGHLTIHGDLIIDGPLAASDWKNEYGATIEPTVIKANRIIVKNKLEVNDNAQLLATELLYAESMTSSGNSTVGGDRIVVLGQLTVNNRIFTDPALTRDIIAGSIMLGGENTINVRGDVLVKDNLTANNNVIFDFGGTLAVGGDMGLQGFHNRFLLRNVSDTSIIIDGGICIGIPDWDPRREQ</sequence>
<keyword evidence="2" id="KW-1133">Transmembrane helix</keyword>
<reference evidence="3 4" key="1">
    <citation type="submission" date="2022-05" db="EMBL/GenBank/DDBJ databases">
        <title>Genome Sequencing of Bee-Associated Microbes.</title>
        <authorList>
            <person name="Dunlap C."/>
        </authorList>
    </citation>
    <scope>NUCLEOTIDE SEQUENCE [LARGE SCALE GENOMIC DNA]</scope>
    <source>
        <strain evidence="3 4">NRRL NRS-1438</strain>
    </source>
</reference>
<keyword evidence="4" id="KW-1185">Reference proteome</keyword>
<evidence type="ECO:0000313" key="3">
    <source>
        <dbReference type="EMBL" id="MCY9518461.1"/>
    </source>
</evidence>
<dbReference type="EMBL" id="JAMDLW010000001">
    <property type="protein sequence ID" value="MCY9518461.1"/>
    <property type="molecule type" value="Genomic_DNA"/>
</dbReference>